<reference evidence="6 7" key="1">
    <citation type="submission" date="2016-07" db="EMBL/GenBank/DDBJ databases">
        <title>Multiple horizontal gene transfer events from other fungi enriched the ability of initially mycotrophic Trichoderma (Ascomycota) to feed on dead plant biomass.</title>
        <authorList>
            <consortium name="DOE Joint Genome Institute"/>
            <person name="Aerts A."/>
            <person name="Atanasova L."/>
            <person name="Chenthamara K."/>
            <person name="Zhang J."/>
            <person name="Grujic M."/>
            <person name="Henrissat B."/>
            <person name="Kuo A."/>
            <person name="Salamov A."/>
            <person name="Lipzen A."/>
            <person name="Labutti K."/>
            <person name="Barry K."/>
            <person name="Miao Y."/>
            <person name="Rahimi M.J."/>
            <person name="Shen Q."/>
            <person name="Grigoriev I.V."/>
            <person name="Kubicek C.P."/>
            <person name="Druzhinina I.S."/>
        </authorList>
    </citation>
    <scope>NUCLEOTIDE SEQUENCE [LARGE SCALE GENOMIC DNA]</scope>
    <source>
        <strain evidence="6 7">CBS 433.97</strain>
    </source>
</reference>
<dbReference type="STRING" id="1042311.A0A2T3ZAE4"/>
<evidence type="ECO:0008006" key="8">
    <source>
        <dbReference type="Google" id="ProtNLM"/>
    </source>
</evidence>
<feature type="transmembrane region" description="Helical" evidence="5">
    <location>
        <begin position="111"/>
        <end position="139"/>
    </location>
</feature>
<feature type="transmembrane region" description="Helical" evidence="5">
    <location>
        <begin position="202"/>
        <end position="222"/>
    </location>
</feature>
<evidence type="ECO:0000256" key="1">
    <source>
        <dbReference type="ARBA" id="ARBA00004141"/>
    </source>
</evidence>
<dbReference type="PANTHER" id="PTHR31465:SF34">
    <property type="entry name" value="DOMAIN PROTEIN, PUTATIVE (AFU_ORTHOLOGUE AFUA_3G00480)-RELATED"/>
    <property type="match status" value="1"/>
</dbReference>
<feature type="transmembrane region" description="Helical" evidence="5">
    <location>
        <begin position="79"/>
        <end position="99"/>
    </location>
</feature>
<feature type="transmembrane region" description="Helical" evidence="5">
    <location>
        <begin position="159"/>
        <end position="181"/>
    </location>
</feature>
<organism evidence="6 7">
    <name type="scientific">Trichoderma asperellum (strain ATCC 204424 / CBS 433.97 / NBRC 101777)</name>
    <dbReference type="NCBI Taxonomy" id="1042311"/>
    <lineage>
        <taxon>Eukaryota</taxon>
        <taxon>Fungi</taxon>
        <taxon>Dikarya</taxon>
        <taxon>Ascomycota</taxon>
        <taxon>Pezizomycotina</taxon>
        <taxon>Sordariomycetes</taxon>
        <taxon>Hypocreomycetidae</taxon>
        <taxon>Hypocreales</taxon>
        <taxon>Hypocreaceae</taxon>
        <taxon>Trichoderma</taxon>
    </lineage>
</organism>
<proteinExistence type="predicted"/>
<dbReference type="PANTHER" id="PTHR31465">
    <property type="entry name" value="PROTEIN RTA1-RELATED"/>
    <property type="match status" value="1"/>
</dbReference>
<evidence type="ECO:0000313" key="7">
    <source>
        <dbReference type="Proteomes" id="UP000240493"/>
    </source>
</evidence>
<keyword evidence="4 5" id="KW-0472">Membrane</keyword>
<keyword evidence="2 5" id="KW-0812">Transmembrane</keyword>
<feature type="transmembrane region" description="Helical" evidence="5">
    <location>
        <begin position="249"/>
        <end position="269"/>
    </location>
</feature>
<dbReference type="OrthoDB" id="3358017at2759"/>
<sequence length="345" mass="38576">MAEGDPILYSLYVYAPNKGAPIVFAIAFAISAVFHIWQCFHYRSFKLIGLHSVCAVIFAAGFALREYSSYHYIYDPDGSATLIVFILSQVFIYACPPLLELSNYHVLGRIFYYVPHCAPLPASKVLLVFGGLMALVEALNGVGASLSANPSASPGTQKLGSHLIMAVLVIQLIVITIFVCMTATFHTRCKKASVQSKAIKTLLPTLYMSMTLIFIRCVYRLVEHTGNTKVDITNIEVLKQLNPLLRYEVYFYIFEATLMLLNSLLWNVWNAGRLLPRNPNIYLAQDGTEAMLEVIPDNRSILQKIANVWSFGLLFRKKTPVVGFEELTEYSRVSGNEQAGTHMLK</sequence>
<evidence type="ECO:0000313" key="6">
    <source>
        <dbReference type="EMBL" id="PTB41752.1"/>
    </source>
</evidence>
<accession>A0A2T3ZAE4</accession>
<feature type="transmembrane region" description="Helical" evidence="5">
    <location>
        <begin position="47"/>
        <end position="67"/>
    </location>
</feature>
<gene>
    <name evidence="6" type="ORF">M441DRAFT_79844</name>
</gene>
<dbReference type="AlphaFoldDB" id="A0A2T3ZAE4"/>
<dbReference type="GO" id="GO:0016020">
    <property type="term" value="C:membrane"/>
    <property type="evidence" value="ECO:0007669"/>
    <property type="project" value="UniProtKB-SubCell"/>
</dbReference>
<dbReference type="EMBL" id="KZ679261">
    <property type="protein sequence ID" value="PTB41752.1"/>
    <property type="molecule type" value="Genomic_DNA"/>
</dbReference>
<evidence type="ECO:0000256" key="4">
    <source>
        <dbReference type="ARBA" id="ARBA00023136"/>
    </source>
</evidence>
<dbReference type="Proteomes" id="UP000240493">
    <property type="component" value="Unassembled WGS sequence"/>
</dbReference>
<feature type="transmembrane region" description="Helical" evidence="5">
    <location>
        <begin position="20"/>
        <end position="40"/>
    </location>
</feature>
<keyword evidence="7" id="KW-1185">Reference proteome</keyword>
<dbReference type="Pfam" id="PF04479">
    <property type="entry name" value="RTA1"/>
    <property type="match status" value="1"/>
</dbReference>
<keyword evidence="3 5" id="KW-1133">Transmembrane helix</keyword>
<comment type="subcellular location">
    <subcellularLocation>
        <location evidence="1">Membrane</location>
        <topology evidence="1">Multi-pass membrane protein</topology>
    </subcellularLocation>
</comment>
<protein>
    <recommendedName>
        <fullName evidence="8">RTA1 domain protein</fullName>
    </recommendedName>
</protein>
<evidence type="ECO:0000256" key="3">
    <source>
        <dbReference type="ARBA" id="ARBA00022989"/>
    </source>
</evidence>
<evidence type="ECO:0000256" key="2">
    <source>
        <dbReference type="ARBA" id="ARBA00022692"/>
    </source>
</evidence>
<name>A0A2T3ZAE4_TRIA4</name>
<dbReference type="InterPro" id="IPR007568">
    <property type="entry name" value="RTA1"/>
</dbReference>
<evidence type="ECO:0000256" key="5">
    <source>
        <dbReference type="SAM" id="Phobius"/>
    </source>
</evidence>